<dbReference type="InterPro" id="IPR024089">
    <property type="entry name" value="PRODH_PutA_dom_I/II"/>
</dbReference>
<dbReference type="GO" id="GO:0009898">
    <property type="term" value="C:cytoplasmic side of plasma membrane"/>
    <property type="evidence" value="ECO:0007669"/>
    <property type="project" value="TreeGrafter"/>
</dbReference>
<dbReference type="GO" id="GO:0003842">
    <property type="term" value="F:L-glutamate gamma-semialdehyde dehydrogenase activity"/>
    <property type="evidence" value="ECO:0007669"/>
    <property type="project" value="UniProtKB-UniRule"/>
</dbReference>
<keyword evidence="5" id="KW-0274">FAD</keyword>
<keyword evidence="5" id="KW-0285">Flavoprotein</keyword>
<dbReference type="STRING" id="488538.SAR116_0963"/>
<dbReference type="InterPro" id="IPR029041">
    <property type="entry name" value="FAD-linked_oxidoreductase-like"/>
</dbReference>
<dbReference type="PANTHER" id="PTHR42862:SF1">
    <property type="entry name" value="DELTA-1-PYRROLINE-5-CARBOXYLATE DEHYDROGENASE 2, ISOFORM A-RELATED"/>
    <property type="match status" value="1"/>
</dbReference>
<comment type="cofactor">
    <cofactor evidence="5">
        <name>FAD</name>
        <dbReference type="ChEBI" id="CHEBI:57692"/>
    </cofactor>
</comment>
<dbReference type="InterPro" id="IPR005933">
    <property type="entry name" value="PutA_C"/>
</dbReference>
<comment type="similarity">
    <text evidence="5">In the C-terminal section; belongs to the aldehyde dehydrogenase family.</text>
</comment>
<keyword evidence="5" id="KW-0804">Transcription</keyword>
<dbReference type="Gene3D" id="1.20.5.460">
    <property type="entry name" value="Single helix bin"/>
    <property type="match status" value="1"/>
</dbReference>
<comment type="pathway">
    <text evidence="5">Amino-acid degradation; L-proline degradation into L-glutamate; L-glutamate from L-proline: step 1/2.</text>
</comment>
<dbReference type="Pfam" id="PF14850">
    <property type="entry name" value="Pro_dh-DNA_bdg"/>
    <property type="match status" value="1"/>
</dbReference>
<accession>D5BSF9</accession>
<keyword evidence="5" id="KW-0238">DNA-binding</keyword>
<keyword evidence="5" id="KW-0678">Repressor</keyword>
<dbReference type="SUPFAM" id="SSF53720">
    <property type="entry name" value="ALDH-like"/>
    <property type="match status" value="1"/>
</dbReference>
<dbReference type="EC" id="1.5.5.2" evidence="5"/>
<evidence type="ECO:0000259" key="10">
    <source>
        <dbReference type="Pfam" id="PF01619"/>
    </source>
</evidence>
<dbReference type="Pfam" id="PF00171">
    <property type="entry name" value="Aldedh"/>
    <property type="match status" value="1"/>
</dbReference>
<evidence type="ECO:0000256" key="8">
    <source>
        <dbReference type="RuleBase" id="RU003345"/>
    </source>
</evidence>
<dbReference type="PIRSF" id="PIRSF000197">
    <property type="entry name" value="Bifunct_PutA"/>
    <property type="match status" value="1"/>
</dbReference>
<comment type="function">
    <text evidence="5">Oxidizes proline to glutamate for use as a carbon and nitrogen source.</text>
</comment>
<dbReference type="PROSITE" id="PS00687">
    <property type="entry name" value="ALDEHYDE_DEHYDR_GLU"/>
    <property type="match status" value="1"/>
</dbReference>
<evidence type="ECO:0000256" key="5">
    <source>
        <dbReference type="PIRNR" id="PIRNR000197"/>
    </source>
</evidence>
<evidence type="ECO:0000259" key="11">
    <source>
        <dbReference type="Pfam" id="PF14850"/>
    </source>
</evidence>
<sequence length="1093" mass="117535">MHGVHSVSDDVSWGAGVFPAVAPVPDEDALVSGFCRNPVLDNASRDTVLEQARQIVAVARDAGSLFSAEKIMAVYKLSTAEGRMIMEMAEALLRVPDAATRDFLIFDKLASGHWLDADATGFVRGLETALELASGIVRGQRDKGLKAMVSKLGVPAVRRAIETAMRQMGGQFVFAETIEAAVTHLNDGDKLYSFDMLGEAARSADDCDRYFAAYAHAIACAGAKAKADDVNHNSGVSVKLSALSCRLQTRYWSASCNALIDRVVQLALAARQHNIPLTIDAEEYSRLKPSLYVYERLLAHPQLRGWSGIGIVVQAYARHAGAVIDWLEQQAQRHAVRIPVRLVKGAYWDTEIKIAQEKGLADFPVYTSKNHTDLAYLAHAKRLMTASQHFLPQFASHNAYTLAAVTHLAHSIKPASYELQKLHGMGDAVHNELSKITSAPLRVYAPVGCHQDLLAYLVRRILENGASSSFMNKLADVQVGIEDLVTDPYTKIDNAKALLATGVQMFAPWRQNSRGFDEEDVESVRGFAKAIASPDMPSRPDQASREDVAIAFDQADNASWQHLSAPQRADIVDHIADHYEQAADRLYHLLVHEAGKTIDDAVGEVREAVDFCRYYAVQTRQLGANSRARGTVVAISPWNFPLAIFTGQVVAALAAGNAVLAKPAAQTPRIAALAISLMYKAGVPDDALHLLCGGGAVGDMLTKAGQADMVVFTGSTATAKIIEGAIAQSGKPHAPLIAETGGLNAMIVDASALLERAVDDILTSAFRSAGQRCSALRILYIQDDIAADLISMISAAAAMLKVGDAADMDTDIGPIIDQDAKTRIDQHVAAARHDGRLVWQGTAPTLGCFCAPSIIKLAGIESLESEIFGPVLHVATYKAGDEANVVEAINKSGYGLTFAMHSRIDANIKAVSDMINVGNVYINRNQIGAVVGAQPFGGHGLSGTGPKAGGGAYLRAFMTMPETSHSGDAMLSPVLLPGPSGERNSYSIMPRHGTVLVCHPDAQTRGRLSQIARDHGNSVQEVTAIPDHDNFDVVITHVDHHVDLAALRKALHRSSQRVIPFITDQGGHVWLQQEKHICRDMTASGGNIDLLMR</sequence>
<dbReference type="UniPathway" id="UPA00261">
    <property type="reaction ID" value="UER00373"/>
</dbReference>
<dbReference type="KEGG" id="apb:SAR116_0963"/>
<dbReference type="GO" id="GO:0003677">
    <property type="term" value="F:DNA binding"/>
    <property type="evidence" value="ECO:0007669"/>
    <property type="project" value="UniProtKB-KW"/>
</dbReference>
<feature type="domain" description="Proline dehydrogenase" evidence="10">
    <location>
        <begin position="189"/>
        <end position="473"/>
    </location>
</feature>
<dbReference type="Proteomes" id="UP000007460">
    <property type="component" value="Chromosome"/>
</dbReference>
<dbReference type="InterPro" id="IPR002872">
    <property type="entry name" value="Proline_DH_dom"/>
</dbReference>
<keyword evidence="2 5" id="KW-0560">Oxidoreductase</keyword>
<comment type="pathway">
    <text evidence="1 5">Amino-acid degradation; L-proline degradation into L-glutamate; L-glutamate from L-proline: step 2/2.</text>
</comment>
<dbReference type="PANTHER" id="PTHR42862">
    <property type="entry name" value="DELTA-1-PYRROLINE-5-CARBOXYLATE DEHYDROGENASE 1, ISOFORM A-RELATED"/>
    <property type="match status" value="1"/>
</dbReference>
<dbReference type="OrthoDB" id="9812625at2"/>
<evidence type="ECO:0000256" key="7">
    <source>
        <dbReference type="PROSITE-ProRule" id="PRU10007"/>
    </source>
</evidence>
<dbReference type="EC" id="1.2.1.88" evidence="5"/>
<comment type="catalytic activity">
    <reaction evidence="5">
        <text>L-proline + a quinone = (S)-1-pyrroline-5-carboxylate + a quinol + H(+)</text>
        <dbReference type="Rhea" id="RHEA:23784"/>
        <dbReference type="ChEBI" id="CHEBI:15378"/>
        <dbReference type="ChEBI" id="CHEBI:17388"/>
        <dbReference type="ChEBI" id="CHEBI:24646"/>
        <dbReference type="ChEBI" id="CHEBI:60039"/>
        <dbReference type="ChEBI" id="CHEBI:132124"/>
        <dbReference type="EC" id="1.5.5.2"/>
    </reaction>
</comment>
<protein>
    <recommendedName>
        <fullName evidence="5">Bifunctional protein PutA</fullName>
    </recommendedName>
    <domain>
        <recommendedName>
            <fullName evidence="5">Proline dehydrogenase</fullName>
            <ecNumber evidence="5">1.5.5.2</ecNumber>
        </recommendedName>
        <alternativeName>
            <fullName evidence="5">Proline oxidase</fullName>
        </alternativeName>
    </domain>
    <domain>
        <recommendedName>
            <fullName evidence="5">Delta-1-pyrroline-5-carboxylate dehydrogenase</fullName>
            <shortName evidence="5">P5C dehydrogenase</shortName>
            <ecNumber evidence="5">1.2.1.88</ecNumber>
        </recommendedName>
        <alternativeName>
            <fullName evidence="5">L-glutamate gamma-semialdehyde dehydrogenase</fullName>
        </alternativeName>
    </domain>
</protein>
<evidence type="ECO:0000256" key="2">
    <source>
        <dbReference type="ARBA" id="ARBA00023002"/>
    </source>
</evidence>
<keyword evidence="3 5" id="KW-0520">NAD</keyword>
<dbReference type="InterPro" id="IPR029510">
    <property type="entry name" value="Ald_DH_CS_GLU"/>
</dbReference>
<dbReference type="InterPro" id="IPR016160">
    <property type="entry name" value="Ald_DH_CS_CYS"/>
</dbReference>
<dbReference type="InterPro" id="IPR025703">
    <property type="entry name" value="Bifunct_PutA"/>
</dbReference>
<evidence type="ECO:0000256" key="3">
    <source>
        <dbReference type="ARBA" id="ARBA00023027"/>
    </source>
</evidence>
<keyword evidence="5" id="KW-0642">Proline metabolism</keyword>
<dbReference type="NCBIfam" id="TIGR01238">
    <property type="entry name" value="D1pyr5carbox3"/>
    <property type="match status" value="1"/>
</dbReference>
<dbReference type="Gene3D" id="3.20.20.220">
    <property type="match status" value="1"/>
</dbReference>
<dbReference type="PROSITE" id="PS00070">
    <property type="entry name" value="ALDEHYDE_DEHYDR_CYS"/>
    <property type="match status" value="1"/>
</dbReference>
<dbReference type="InterPro" id="IPR015590">
    <property type="entry name" value="Aldehyde_DH_dom"/>
</dbReference>
<dbReference type="eggNOG" id="COG0506">
    <property type="taxonomic scope" value="Bacteria"/>
</dbReference>
<feature type="active site" evidence="6">
    <location>
        <position position="773"/>
    </location>
</feature>
<organism evidence="12 13">
    <name type="scientific">Puniceispirillum marinum (strain IMCC1322)</name>
    <dbReference type="NCBI Taxonomy" id="488538"/>
    <lineage>
        <taxon>Bacteria</taxon>
        <taxon>Pseudomonadati</taxon>
        <taxon>Pseudomonadota</taxon>
        <taxon>Alphaproteobacteria</taxon>
        <taxon>Candidatus Puniceispirillales</taxon>
        <taxon>Candidatus Puniceispirillaceae</taxon>
        <taxon>Candidatus Puniceispirillum</taxon>
    </lineage>
</organism>
<dbReference type="FunFam" id="3.40.309.10:FF:000005">
    <property type="entry name" value="1-pyrroline-5-carboxylate dehydrogenase 1"/>
    <property type="match status" value="1"/>
</dbReference>
<comment type="similarity">
    <text evidence="8">Belongs to the aldehyde dehydrogenase family.</text>
</comment>
<keyword evidence="13" id="KW-1185">Reference proteome</keyword>
<dbReference type="Gene3D" id="3.40.605.10">
    <property type="entry name" value="Aldehyde Dehydrogenase, Chain A, domain 1"/>
    <property type="match status" value="1"/>
</dbReference>
<reference evidence="12 13" key="1">
    <citation type="journal article" date="2010" name="J. Bacteriol.">
        <title>Complete genome sequence of "Candidatus Puniceispirillum marinum" IMCC1322, a representative of the SAR116 clade in the Alphaproteobacteria.</title>
        <authorList>
            <person name="Oh H.M."/>
            <person name="Kwon K.K."/>
            <person name="Kang I."/>
            <person name="Kang S.G."/>
            <person name="Lee J.H."/>
            <person name="Kim S.J."/>
            <person name="Cho J.C."/>
        </authorList>
    </citation>
    <scope>NUCLEOTIDE SEQUENCE [LARGE SCALE GENOMIC DNA]</scope>
    <source>
        <strain evidence="12 13">IMCC1322</strain>
    </source>
</reference>
<feature type="domain" description="Proline dehydrogenase PutA" evidence="11">
    <location>
        <begin position="69"/>
        <end position="172"/>
    </location>
</feature>
<dbReference type="GO" id="GO:0004657">
    <property type="term" value="F:proline dehydrogenase activity"/>
    <property type="evidence" value="ECO:0007669"/>
    <property type="project" value="UniProtKB-UniRule"/>
</dbReference>
<dbReference type="RefSeq" id="WP_013045835.1">
    <property type="nucleotide sequence ID" value="NC_014010.1"/>
</dbReference>
<dbReference type="Gene3D" id="3.40.309.10">
    <property type="entry name" value="Aldehyde Dehydrogenase, Chain A, domain 2"/>
    <property type="match status" value="1"/>
</dbReference>
<evidence type="ECO:0000313" key="12">
    <source>
        <dbReference type="EMBL" id="ADE39206.1"/>
    </source>
</evidence>
<dbReference type="SUPFAM" id="SSF81935">
    <property type="entry name" value="N-terminal domain of bifunctional PutA protein"/>
    <property type="match status" value="1"/>
</dbReference>
<dbReference type="HOGENOM" id="CLU_005682_1_0_5"/>
<comment type="similarity">
    <text evidence="5">In the N-terminal section; belongs to the proline dehydrogenase family.</text>
</comment>
<dbReference type="InterPro" id="IPR024082">
    <property type="entry name" value="PRODH_PutA_dom_II"/>
</dbReference>
<dbReference type="InterPro" id="IPR016162">
    <property type="entry name" value="Ald_DH_N"/>
</dbReference>
<feature type="domain" description="Aldehyde dehydrogenase" evidence="9">
    <location>
        <begin position="541"/>
        <end position="959"/>
    </location>
</feature>
<dbReference type="Pfam" id="PF01619">
    <property type="entry name" value="Pro_dh"/>
    <property type="match status" value="1"/>
</dbReference>
<evidence type="ECO:0000256" key="4">
    <source>
        <dbReference type="ARBA" id="ARBA00048142"/>
    </source>
</evidence>
<dbReference type="GO" id="GO:0003700">
    <property type="term" value="F:DNA-binding transcription factor activity"/>
    <property type="evidence" value="ECO:0007669"/>
    <property type="project" value="InterPro"/>
</dbReference>
<evidence type="ECO:0000259" key="9">
    <source>
        <dbReference type="Pfam" id="PF00171"/>
    </source>
</evidence>
<evidence type="ECO:0000313" key="13">
    <source>
        <dbReference type="Proteomes" id="UP000007460"/>
    </source>
</evidence>
<dbReference type="eggNOG" id="COG4230">
    <property type="taxonomic scope" value="Bacteria"/>
</dbReference>
<dbReference type="SUPFAM" id="SSF51730">
    <property type="entry name" value="FAD-linked oxidoreductase"/>
    <property type="match status" value="1"/>
</dbReference>
<name>D5BSF9_PUNMI</name>
<gene>
    <name evidence="12" type="ordered locus">SAR116_0963</name>
</gene>
<keyword evidence="5" id="KW-0805">Transcription regulation</keyword>
<dbReference type="EMBL" id="CP001751">
    <property type="protein sequence ID" value="ADE39206.1"/>
    <property type="molecule type" value="Genomic_DNA"/>
</dbReference>
<dbReference type="GO" id="GO:0010133">
    <property type="term" value="P:L-proline catabolic process to L-glutamate"/>
    <property type="evidence" value="ECO:0007669"/>
    <property type="project" value="UniProtKB-UniRule"/>
</dbReference>
<evidence type="ECO:0000256" key="1">
    <source>
        <dbReference type="ARBA" id="ARBA00004786"/>
    </source>
</evidence>
<evidence type="ECO:0000256" key="6">
    <source>
        <dbReference type="PIRSR" id="PIRSR000197-1"/>
    </source>
</evidence>
<dbReference type="InterPro" id="IPR050485">
    <property type="entry name" value="Proline_metab_enzyme"/>
</dbReference>
<proteinExistence type="inferred from homology"/>
<feature type="active site" evidence="6 7">
    <location>
        <position position="739"/>
    </location>
</feature>
<comment type="catalytic activity">
    <reaction evidence="4 5">
        <text>L-glutamate 5-semialdehyde + NAD(+) + H2O = L-glutamate + NADH + 2 H(+)</text>
        <dbReference type="Rhea" id="RHEA:30235"/>
        <dbReference type="ChEBI" id="CHEBI:15377"/>
        <dbReference type="ChEBI" id="CHEBI:15378"/>
        <dbReference type="ChEBI" id="CHEBI:29985"/>
        <dbReference type="ChEBI" id="CHEBI:57540"/>
        <dbReference type="ChEBI" id="CHEBI:57945"/>
        <dbReference type="ChEBI" id="CHEBI:58066"/>
        <dbReference type="EC" id="1.2.1.88"/>
    </reaction>
</comment>
<dbReference type="InterPro" id="IPR016161">
    <property type="entry name" value="Ald_DH/histidinol_DH"/>
</dbReference>
<dbReference type="InterPro" id="IPR016163">
    <property type="entry name" value="Ald_DH_C"/>
</dbReference>
<dbReference type="AlphaFoldDB" id="D5BSF9"/>